<evidence type="ECO:0000313" key="2">
    <source>
        <dbReference type="Proteomes" id="UP000814033"/>
    </source>
</evidence>
<gene>
    <name evidence="1" type="ORF">FA95DRAFT_1450990</name>
</gene>
<keyword evidence="2" id="KW-1185">Reference proteome</keyword>
<comment type="caution">
    <text evidence="1">The sequence shown here is derived from an EMBL/GenBank/DDBJ whole genome shotgun (WGS) entry which is preliminary data.</text>
</comment>
<proteinExistence type="predicted"/>
<organism evidence="1 2">
    <name type="scientific">Auriscalpium vulgare</name>
    <dbReference type="NCBI Taxonomy" id="40419"/>
    <lineage>
        <taxon>Eukaryota</taxon>
        <taxon>Fungi</taxon>
        <taxon>Dikarya</taxon>
        <taxon>Basidiomycota</taxon>
        <taxon>Agaricomycotina</taxon>
        <taxon>Agaricomycetes</taxon>
        <taxon>Russulales</taxon>
        <taxon>Auriscalpiaceae</taxon>
        <taxon>Auriscalpium</taxon>
    </lineage>
</organism>
<protein>
    <submittedName>
        <fullName evidence="1">Uncharacterized protein</fullName>
    </submittedName>
</protein>
<feature type="non-terminal residue" evidence="1">
    <location>
        <position position="100"/>
    </location>
</feature>
<evidence type="ECO:0000313" key="1">
    <source>
        <dbReference type="EMBL" id="KAI0053104.1"/>
    </source>
</evidence>
<dbReference type="EMBL" id="MU275841">
    <property type="protein sequence ID" value="KAI0053104.1"/>
    <property type="molecule type" value="Genomic_DNA"/>
</dbReference>
<reference evidence="1" key="1">
    <citation type="submission" date="2021-02" db="EMBL/GenBank/DDBJ databases">
        <authorList>
            <consortium name="DOE Joint Genome Institute"/>
            <person name="Ahrendt S."/>
            <person name="Looney B.P."/>
            <person name="Miyauchi S."/>
            <person name="Morin E."/>
            <person name="Drula E."/>
            <person name="Courty P.E."/>
            <person name="Chicoki N."/>
            <person name="Fauchery L."/>
            <person name="Kohler A."/>
            <person name="Kuo A."/>
            <person name="Labutti K."/>
            <person name="Pangilinan J."/>
            <person name="Lipzen A."/>
            <person name="Riley R."/>
            <person name="Andreopoulos W."/>
            <person name="He G."/>
            <person name="Johnson J."/>
            <person name="Barry K.W."/>
            <person name="Grigoriev I.V."/>
            <person name="Nagy L."/>
            <person name="Hibbett D."/>
            <person name="Henrissat B."/>
            <person name="Matheny P.B."/>
            <person name="Labbe J."/>
            <person name="Martin F."/>
        </authorList>
    </citation>
    <scope>NUCLEOTIDE SEQUENCE</scope>
    <source>
        <strain evidence="1">FP105234-sp</strain>
    </source>
</reference>
<feature type="non-terminal residue" evidence="1">
    <location>
        <position position="1"/>
    </location>
</feature>
<sequence length="100" mass="11013">PVSPQASVTFLLVSGRRRTMVFEPETTVGRVKELVWNTWPNDWQDERPPAPSYLRILYLGKVLQDDDTLSPPHSAPPAAAPPSTIVHLSIRAFAPPADDG</sequence>
<dbReference type="Proteomes" id="UP000814033">
    <property type="component" value="Unassembled WGS sequence"/>
</dbReference>
<reference evidence="1" key="2">
    <citation type="journal article" date="2022" name="New Phytol.">
        <title>Evolutionary transition to the ectomycorrhizal habit in the genomes of a hyperdiverse lineage of mushroom-forming fungi.</title>
        <authorList>
            <person name="Looney B."/>
            <person name="Miyauchi S."/>
            <person name="Morin E."/>
            <person name="Drula E."/>
            <person name="Courty P.E."/>
            <person name="Kohler A."/>
            <person name="Kuo A."/>
            <person name="LaButti K."/>
            <person name="Pangilinan J."/>
            <person name="Lipzen A."/>
            <person name="Riley R."/>
            <person name="Andreopoulos W."/>
            <person name="He G."/>
            <person name="Johnson J."/>
            <person name="Nolan M."/>
            <person name="Tritt A."/>
            <person name="Barry K.W."/>
            <person name="Grigoriev I.V."/>
            <person name="Nagy L.G."/>
            <person name="Hibbett D."/>
            <person name="Henrissat B."/>
            <person name="Matheny P.B."/>
            <person name="Labbe J."/>
            <person name="Martin F.M."/>
        </authorList>
    </citation>
    <scope>NUCLEOTIDE SEQUENCE</scope>
    <source>
        <strain evidence="1">FP105234-sp</strain>
    </source>
</reference>
<name>A0ACB8S9E2_9AGAM</name>
<accession>A0ACB8S9E2</accession>